<evidence type="ECO:0000313" key="2">
    <source>
        <dbReference type="Proteomes" id="UP001372834"/>
    </source>
</evidence>
<proteinExistence type="predicted"/>
<dbReference type="PANTHER" id="PTHR15434">
    <property type="entry name" value="HEAT SHOCK FACTOR 2-BINDING PROTEIN"/>
    <property type="match status" value="1"/>
</dbReference>
<gene>
    <name evidence="1" type="ORF">RUM43_013853</name>
</gene>
<sequence>MPTLKEELEEVKLKYTALREEWGLQQEHLGRLQSQISVLHTQLQQQSAFCASLGAILGHLLWKASRSAEIVETLTAGNRIGDFFLIVVGTLTSFMDTYKQEIPSQNSDESQFVMSLVGIVTNIAAAAEGRLFLIIDEHGKNLIRHFVKMLQYIPVPSGNCLKRLIFMSLYNISINNVGVIYLQGQPQLLTGIVKTLEDETQPQELHMMALRLLQAITWEVNCYAVLENMAETVPRKLLEKFLRSPNQEFNSAATAIINNIERSRLKIQNLKDCGGKYEECK</sequence>
<comment type="caution">
    <text evidence="1">The sequence shown here is derived from an EMBL/GenBank/DDBJ whole genome shotgun (WGS) entry which is preliminary data.</text>
</comment>
<dbReference type="PANTHER" id="PTHR15434:SF2">
    <property type="entry name" value="HEAT SHOCK FACTOR 2-BINDING PROTEIN"/>
    <property type="match status" value="1"/>
</dbReference>
<dbReference type="GO" id="GO:0005829">
    <property type="term" value="C:cytosol"/>
    <property type="evidence" value="ECO:0007669"/>
    <property type="project" value="TreeGrafter"/>
</dbReference>
<protein>
    <recommendedName>
        <fullName evidence="3">Heat shock factor 2-binding protein</fullName>
    </recommendedName>
</protein>
<dbReference type="InterPro" id="IPR039584">
    <property type="entry name" value="HSF2BP"/>
</dbReference>
<dbReference type="Proteomes" id="UP001372834">
    <property type="component" value="Unassembled WGS sequence"/>
</dbReference>
<dbReference type="InterPro" id="IPR016024">
    <property type="entry name" value="ARM-type_fold"/>
</dbReference>
<dbReference type="AlphaFoldDB" id="A0AAN8NXH0"/>
<organism evidence="1 2">
    <name type="scientific">Polyplax serrata</name>
    <name type="common">Common mouse louse</name>
    <dbReference type="NCBI Taxonomy" id="468196"/>
    <lineage>
        <taxon>Eukaryota</taxon>
        <taxon>Metazoa</taxon>
        <taxon>Ecdysozoa</taxon>
        <taxon>Arthropoda</taxon>
        <taxon>Hexapoda</taxon>
        <taxon>Insecta</taxon>
        <taxon>Pterygota</taxon>
        <taxon>Neoptera</taxon>
        <taxon>Paraneoptera</taxon>
        <taxon>Psocodea</taxon>
        <taxon>Troctomorpha</taxon>
        <taxon>Phthiraptera</taxon>
        <taxon>Anoplura</taxon>
        <taxon>Polyplacidae</taxon>
        <taxon>Polyplax</taxon>
    </lineage>
</organism>
<reference evidence="1 2" key="1">
    <citation type="submission" date="2023-10" db="EMBL/GenBank/DDBJ databases">
        <title>Genomes of two closely related lineages of the louse Polyplax serrata with different host specificities.</title>
        <authorList>
            <person name="Martinu J."/>
            <person name="Tarabai H."/>
            <person name="Stefka J."/>
            <person name="Hypsa V."/>
        </authorList>
    </citation>
    <scope>NUCLEOTIDE SEQUENCE [LARGE SCALE GENOMIC DNA]</scope>
    <source>
        <strain evidence="1">HR10_N</strain>
    </source>
</reference>
<dbReference type="EMBL" id="JAWJWE010000008">
    <property type="protein sequence ID" value="KAK6631789.1"/>
    <property type="molecule type" value="Genomic_DNA"/>
</dbReference>
<dbReference type="SUPFAM" id="SSF48371">
    <property type="entry name" value="ARM repeat"/>
    <property type="match status" value="1"/>
</dbReference>
<accession>A0AAN8NXH0</accession>
<evidence type="ECO:0008006" key="3">
    <source>
        <dbReference type="Google" id="ProtNLM"/>
    </source>
</evidence>
<name>A0AAN8NXH0_POLSC</name>
<evidence type="ECO:0000313" key="1">
    <source>
        <dbReference type="EMBL" id="KAK6631789.1"/>
    </source>
</evidence>